<feature type="region of interest" description="Disordered" evidence="1">
    <location>
        <begin position="94"/>
        <end position="186"/>
    </location>
</feature>
<feature type="chain" id="PRO_5041408098" evidence="2">
    <location>
        <begin position="19"/>
        <end position="648"/>
    </location>
</feature>
<dbReference type="Pfam" id="PF14625">
    <property type="entry name" value="Lustrin_cystein"/>
    <property type="match status" value="1"/>
</dbReference>
<keyword evidence="2" id="KW-0732">Signal</keyword>
<feature type="compositionally biased region" description="Basic residues" evidence="1">
    <location>
        <begin position="144"/>
        <end position="156"/>
    </location>
</feature>
<dbReference type="InterPro" id="IPR006150">
    <property type="entry name" value="Cys_repeat_1"/>
</dbReference>
<feature type="compositionally biased region" description="Pro residues" evidence="1">
    <location>
        <begin position="486"/>
        <end position="498"/>
    </location>
</feature>
<comment type="caution">
    <text evidence="3">The sequence shown here is derived from an EMBL/GenBank/DDBJ whole genome shotgun (WGS) entry which is preliminary data.</text>
</comment>
<evidence type="ECO:0000313" key="4">
    <source>
        <dbReference type="Proteomes" id="UP001175271"/>
    </source>
</evidence>
<gene>
    <name evidence="3" type="ORF">QR680_005738</name>
</gene>
<evidence type="ECO:0000313" key="3">
    <source>
        <dbReference type="EMBL" id="KAK0411602.1"/>
    </source>
</evidence>
<feature type="region of interest" description="Disordered" evidence="1">
    <location>
        <begin position="444"/>
        <end position="533"/>
    </location>
</feature>
<dbReference type="SMART" id="SM00289">
    <property type="entry name" value="WR1"/>
    <property type="match status" value="3"/>
</dbReference>
<keyword evidence="4" id="KW-1185">Reference proteome</keyword>
<dbReference type="EMBL" id="JAUCMV010000003">
    <property type="protein sequence ID" value="KAK0411602.1"/>
    <property type="molecule type" value="Genomic_DNA"/>
</dbReference>
<reference evidence="3" key="1">
    <citation type="submission" date="2023-06" db="EMBL/GenBank/DDBJ databases">
        <title>Genomic analysis of the entomopathogenic nematode Steinernema hermaphroditum.</title>
        <authorList>
            <person name="Schwarz E.M."/>
            <person name="Heppert J.K."/>
            <person name="Baniya A."/>
            <person name="Schwartz H.T."/>
            <person name="Tan C.-H."/>
            <person name="Antoshechkin I."/>
            <person name="Sternberg P.W."/>
            <person name="Goodrich-Blair H."/>
            <person name="Dillman A.R."/>
        </authorList>
    </citation>
    <scope>NUCLEOTIDE SEQUENCE</scope>
    <source>
        <strain evidence="3">PS9179</strain>
        <tissue evidence="3">Whole animal</tissue>
    </source>
</reference>
<protein>
    <submittedName>
        <fullName evidence="3">Uncharacterized protein</fullName>
    </submittedName>
</protein>
<name>A0AA39LVX9_9BILA</name>
<accession>A0AA39LVX9</accession>
<dbReference type="InterPro" id="IPR028150">
    <property type="entry name" value="Lustrin_cystein"/>
</dbReference>
<organism evidence="3 4">
    <name type="scientific">Steinernema hermaphroditum</name>
    <dbReference type="NCBI Taxonomy" id="289476"/>
    <lineage>
        <taxon>Eukaryota</taxon>
        <taxon>Metazoa</taxon>
        <taxon>Ecdysozoa</taxon>
        <taxon>Nematoda</taxon>
        <taxon>Chromadorea</taxon>
        <taxon>Rhabditida</taxon>
        <taxon>Tylenchina</taxon>
        <taxon>Panagrolaimomorpha</taxon>
        <taxon>Strongyloidoidea</taxon>
        <taxon>Steinernematidae</taxon>
        <taxon>Steinernema</taxon>
    </lineage>
</organism>
<evidence type="ECO:0000256" key="1">
    <source>
        <dbReference type="SAM" id="MobiDB-lite"/>
    </source>
</evidence>
<feature type="compositionally biased region" description="Low complexity" evidence="1">
    <location>
        <begin position="157"/>
        <end position="176"/>
    </location>
</feature>
<dbReference type="Proteomes" id="UP001175271">
    <property type="component" value="Unassembled WGS sequence"/>
</dbReference>
<dbReference type="AlphaFoldDB" id="A0AA39LVX9"/>
<feature type="compositionally biased region" description="Low complexity" evidence="1">
    <location>
        <begin position="448"/>
        <end position="460"/>
    </location>
</feature>
<sequence>MGLPALFRAVFVIGAAFGLQLKALFADAGVGISCPSGNKVYVHPISGDLQQCSQQLGFYNQTSCPGGTVCERFPILIPGFQDYCCWADDTNDEEKEANGVLPPPEDLSGSIFGTSPPPEEPKESEEDEDDEWIPMPTTPTPLTKKTKRPPRSRRIRPTTTEAPTTTTTTARPVQPRRGPKCRNPDDAPLIDFGNRLRDCYFQQCPYGYRCEFNAEIRRYVCCGAERDVFPPPGLPPLPAPKPLVPRPFRPQHPPYYHEDESLECPSGAEFRPSPAQIAVCSPEDPQLKCPASHPDCVHSSFAGQMVCCRLVRRTVARFYLDLSRMALLRGLLLAALLVAVRARETLLYDSEHKTPVKLRFVGGPETQSSVRPRSGKSGEQLAALRLLPKDLSNVRLSEPKSRKFMIHEALANSSAQGRLALVPADNSVISSDVDLHKILQRTTMKMRPYPTTTPETPTEVPSEHSENEIIEEPLNLSPAAAVQQQPPEPPKQLPPARPSLPRASQLPAAVPMASALTPPPPSFAAEATPSGDKEPLGCGWDILSNSCKDLFGLGWCLECRDFGNIFFHDCKCAMRAPSVPSVAPQNPQPTPFPLVAPQPQMAVPQLPQVPQIPQIPQVPQVPQFPQIPQTPSVGVLPPAPQQLFILRT</sequence>
<evidence type="ECO:0000256" key="2">
    <source>
        <dbReference type="SAM" id="SignalP"/>
    </source>
</evidence>
<feature type="compositionally biased region" description="Acidic residues" evidence="1">
    <location>
        <begin position="122"/>
        <end position="132"/>
    </location>
</feature>
<feature type="signal peptide" evidence="2">
    <location>
        <begin position="1"/>
        <end position="18"/>
    </location>
</feature>
<proteinExistence type="predicted"/>